<dbReference type="InterPro" id="IPR003331">
    <property type="entry name" value="UDP_GlcNAc_Epimerase_2_dom"/>
</dbReference>
<dbReference type="Gene3D" id="3.40.50.2000">
    <property type="entry name" value="Glycogen Phosphorylase B"/>
    <property type="match status" value="2"/>
</dbReference>
<dbReference type="EMBL" id="JBHUDC010000007">
    <property type="protein sequence ID" value="MFD1514262.1"/>
    <property type="molecule type" value="Genomic_DNA"/>
</dbReference>
<reference evidence="2 3" key="1">
    <citation type="journal article" date="2019" name="Int. J. Syst. Evol. Microbiol.">
        <title>The Global Catalogue of Microorganisms (GCM) 10K type strain sequencing project: providing services to taxonomists for standard genome sequencing and annotation.</title>
        <authorList>
            <consortium name="The Broad Institute Genomics Platform"/>
            <consortium name="The Broad Institute Genome Sequencing Center for Infectious Disease"/>
            <person name="Wu L."/>
            <person name="Ma J."/>
        </authorList>
    </citation>
    <scope>NUCLEOTIDE SEQUENCE [LARGE SCALE GENOMIC DNA]</scope>
    <source>
        <strain evidence="2 3">CGMCC 1.12563</strain>
    </source>
</reference>
<dbReference type="SUPFAM" id="SSF53756">
    <property type="entry name" value="UDP-Glycosyltransferase/glycogen phosphorylase"/>
    <property type="match status" value="1"/>
</dbReference>
<protein>
    <submittedName>
        <fullName evidence="2">UDP-N-acetylglucosamine 2-epimerase</fullName>
        <ecNumber evidence="2">3.2.1.183</ecNumber>
    </submittedName>
</protein>
<feature type="domain" description="UDP-N-acetylglucosamine 2-epimerase" evidence="1">
    <location>
        <begin position="26"/>
        <end position="367"/>
    </location>
</feature>
<dbReference type="NCBIfam" id="TIGR03568">
    <property type="entry name" value="NeuC_NnaA"/>
    <property type="match status" value="1"/>
</dbReference>
<dbReference type="Proteomes" id="UP001597187">
    <property type="component" value="Unassembled WGS sequence"/>
</dbReference>
<dbReference type="InterPro" id="IPR020004">
    <property type="entry name" value="UDP-GlcNAc_Epase"/>
</dbReference>
<dbReference type="Pfam" id="PF02350">
    <property type="entry name" value="Epimerase_2"/>
    <property type="match status" value="1"/>
</dbReference>
<sequence>MTDPRHVVVVTGTRAEYGLLSSSMRAIEARDDLRLSIVATGMHLSPQYGHTVDDVRADGFEVAREVPTLVDGDSGAAMAKSLGLGVSGMADALASLDPDVVLLLGDRGEAFAAGVAAAHMNVPLAHVHGGDSMDGAIIDDSIRHALTKFAHLHFPVTDRSADRIRKLGEEPWRIETVGAPGLDAVLAGEYDTPAAVRERLDLPDDGPIALVVQHPLTSAPDLAGEQMAATLDAVAALDVHPLVVYPNSDAGGRRAIAEIERRADLTTVRSLPRETYLGVMAAADVMVGNSSSGVIEAPSFDLPVVDVGPRQEGRERADHTLQVPHDRDAIREAVERCLTDEAFRQRVASCENPYDRGGAGERVAARLATVDLGEGLLRKRLTY</sequence>
<name>A0ABD6AXG6_9EURY</name>
<evidence type="ECO:0000259" key="1">
    <source>
        <dbReference type="Pfam" id="PF02350"/>
    </source>
</evidence>
<dbReference type="GO" id="GO:0016798">
    <property type="term" value="F:hydrolase activity, acting on glycosyl bonds"/>
    <property type="evidence" value="ECO:0007669"/>
    <property type="project" value="UniProtKB-KW"/>
</dbReference>
<keyword evidence="2" id="KW-0326">Glycosidase</keyword>
<proteinExistence type="predicted"/>
<evidence type="ECO:0000313" key="3">
    <source>
        <dbReference type="Proteomes" id="UP001597187"/>
    </source>
</evidence>
<gene>
    <name evidence="2" type="primary">neuC</name>
    <name evidence="2" type="ORF">ACFSBT_13350</name>
</gene>
<evidence type="ECO:0000313" key="2">
    <source>
        <dbReference type="EMBL" id="MFD1514262.1"/>
    </source>
</evidence>
<comment type="caution">
    <text evidence="2">The sequence shown here is derived from an EMBL/GenBank/DDBJ whole genome shotgun (WGS) entry which is preliminary data.</text>
</comment>
<keyword evidence="3" id="KW-1185">Reference proteome</keyword>
<dbReference type="PANTHER" id="PTHR43174">
    <property type="entry name" value="UDP-N-ACETYLGLUCOSAMINE 2-EPIMERASE"/>
    <property type="match status" value="1"/>
</dbReference>
<organism evidence="2 3">
    <name type="scientific">Halomarina rubra</name>
    <dbReference type="NCBI Taxonomy" id="2071873"/>
    <lineage>
        <taxon>Archaea</taxon>
        <taxon>Methanobacteriati</taxon>
        <taxon>Methanobacteriota</taxon>
        <taxon>Stenosarchaea group</taxon>
        <taxon>Halobacteria</taxon>
        <taxon>Halobacteriales</taxon>
        <taxon>Natronomonadaceae</taxon>
        <taxon>Halomarina</taxon>
    </lineage>
</organism>
<accession>A0ABD6AXG6</accession>
<dbReference type="AlphaFoldDB" id="A0ABD6AXG6"/>
<dbReference type="PANTHER" id="PTHR43174:SF3">
    <property type="entry name" value="UDP-N-ACETYLGLUCOSAMINE 2-EPIMERASE"/>
    <property type="match status" value="1"/>
</dbReference>
<keyword evidence="2" id="KW-0378">Hydrolase</keyword>
<dbReference type="InterPro" id="IPR029767">
    <property type="entry name" value="WecB-like"/>
</dbReference>
<dbReference type="EC" id="3.2.1.183" evidence="2"/>
<dbReference type="RefSeq" id="WP_250874236.1">
    <property type="nucleotide sequence ID" value="NZ_JALXFV010000007.1"/>
</dbReference>